<sequence>MGVKVSVVVPVSDPGDGDDAFDACVRSLLGQTLPSDEYEVIFADDGSGEPTRTRLDSVAAAHPNVRVLHLERHGSPVRGRNSGLSVARGEYVYLLGQRDRLEPDALARMHRMAVETDADVLIGRLVYEGHPPLPAFRRNRDRADVLEDHLLGLLTPHKLFRRTFVESQWLSFPDLPAELSEHAFVLRAYLAAKVIAVLSDHLCCHVGPAPEPPIDPAGYADGLRVILDTIDDFTEPGERRDRLYAHWLRVCVLRRLGGRALLDTPPEEREALFDELRELVRERFPLRLDRHLSVPMRARAALVRTRGLADLVTLAEATRGMRLRAELRGIRWEDGALAFDFAGEIVHADGSPVRYRRMGRRVLWTPPPALGGPVLSPSLAEVPLDAPSTGMRAHIRHTETGAVYRLPVTGEIVQIREGDQVRVQAVATARLDVGKAAIGRPLPPGLWEVHLRMNTGAHHARARVRCPRSPRNCVGGLAEGGRRLVVPCWSERGELAVCVEPRSFADSIALVSTGVNIARRDGHLFVSLPVPYVPPSGGPPMECVLVGADARARTVSAPALVEPGMPGRLAGQLVAKFPVRRVPVPDCLGPGVWRPYLRVDDREVELGFGLDVRWTGRARLILPDRPAGTSFARLRRFAARVPGARRVVRLCRALRDRYAPL</sequence>
<evidence type="ECO:0000259" key="2">
    <source>
        <dbReference type="Pfam" id="PF22181"/>
    </source>
</evidence>
<keyword evidence="3" id="KW-0808">Transferase</keyword>
<dbReference type="Pfam" id="PF00535">
    <property type="entry name" value="Glycos_transf_2"/>
    <property type="match status" value="1"/>
</dbReference>
<reference evidence="3 4" key="1">
    <citation type="submission" date="2019-06" db="EMBL/GenBank/DDBJ databases">
        <title>Sequencing the genomes of 1000 actinobacteria strains.</title>
        <authorList>
            <person name="Klenk H.-P."/>
        </authorList>
    </citation>
    <scope>NUCLEOTIDE SEQUENCE [LARGE SCALE GENOMIC DNA]</scope>
    <source>
        <strain evidence="3 4">DSM 43186</strain>
    </source>
</reference>
<dbReference type="RefSeq" id="WP_142257957.1">
    <property type="nucleotide sequence ID" value="NZ_BMPV01000004.1"/>
</dbReference>
<dbReference type="PANTHER" id="PTHR43685:SF2">
    <property type="entry name" value="GLYCOSYLTRANSFERASE 2-LIKE DOMAIN-CONTAINING PROTEIN"/>
    <property type="match status" value="1"/>
</dbReference>
<evidence type="ECO:0000259" key="1">
    <source>
        <dbReference type="Pfam" id="PF00535"/>
    </source>
</evidence>
<dbReference type="OrthoDB" id="2676521at2"/>
<feature type="domain" description="TarS/TarP linker" evidence="2">
    <location>
        <begin position="216"/>
        <end position="315"/>
    </location>
</feature>
<dbReference type="Pfam" id="PF22181">
    <property type="entry name" value="TarS_linker"/>
    <property type="match status" value="1"/>
</dbReference>
<dbReference type="Proteomes" id="UP000319213">
    <property type="component" value="Unassembled WGS sequence"/>
</dbReference>
<dbReference type="InterPro" id="IPR001173">
    <property type="entry name" value="Glyco_trans_2-like"/>
</dbReference>
<dbReference type="Gene3D" id="3.90.550.10">
    <property type="entry name" value="Spore Coat Polysaccharide Biosynthesis Protein SpsA, Chain A"/>
    <property type="match status" value="1"/>
</dbReference>
<proteinExistence type="predicted"/>
<dbReference type="InterPro" id="IPR029044">
    <property type="entry name" value="Nucleotide-diphossugar_trans"/>
</dbReference>
<dbReference type="SUPFAM" id="SSF53448">
    <property type="entry name" value="Nucleotide-diphospho-sugar transferases"/>
    <property type="match status" value="1"/>
</dbReference>
<evidence type="ECO:0000313" key="3">
    <source>
        <dbReference type="EMBL" id="TQM73676.1"/>
    </source>
</evidence>
<comment type="caution">
    <text evidence="3">The sequence shown here is derived from an EMBL/GenBank/DDBJ whole genome shotgun (WGS) entry which is preliminary data.</text>
</comment>
<feature type="domain" description="Glycosyltransferase 2-like" evidence="1">
    <location>
        <begin position="18"/>
        <end position="140"/>
    </location>
</feature>
<protein>
    <submittedName>
        <fullName evidence="3">Glycosyltransferase involved in cell wall biosynthesis</fullName>
    </submittedName>
</protein>
<dbReference type="PANTHER" id="PTHR43685">
    <property type="entry name" value="GLYCOSYLTRANSFERASE"/>
    <property type="match status" value="1"/>
</dbReference>
<dbReference type="InterPro" id="IPR054028">
    <property type="entry name" value="TarS/TarP_linker"/>
</dbReference>
<dbReference type="EMBL" id="VFPQ01000001">
    <property type="protein sequence ID" value="TQM73676.1"/>
    <property type="molecule type" value="Genomic_DNA"/>
</dbReference>
<evidence type="ECO:0000313" key="4">
    <source>
        <dbReference type="Proteomes" id="UP000319213"/>
    </source>
</evidence>
<dbReference type="AlphaFoldDB" id="A0A543ISX1"/>
<organism evidence="3 4">
    <name type="scientific">Thermopolyspora flexuosa</name>
    <dbReference type="NCBI Taxonomy" id="103836"/>
    <lineage>
        <taxon>Bacteria</taxon>
        <taxon>Bacillati</taxon>
        <taxon>Actinomycetota</taxon>
        <taxon>Actinomycetes</taxon>
        <taxon>Streptosporangiales</taxon>
        <taxon>Streptosporangiaceae</taxon>
        <taxon>Thermopolyspora</taxon>
    </lineage>
</organism>
<accession>A0A543ISX1</accession>
<dbReference type="GO" id="GO:0016740">
    <property type="term" value="F:transferase activity"/>
    <property type="evidence" value="ECO:0007669"/>
    <property type="project" value="UniProtKB-KW"/>
</dbReference>
<dbReference type="CDD" id="cd00761">
    <property type="entry name" value="Glyco_tranf_GTA_type"/>
    <property type="match status" value="1"/>
</dbReference>
<dbReference type="InterPro" id="IPR050834">
    <property type="entry name" value="Glycosyltransf_2"/>
</dbReference>
<keyword evidence="4" id="KW-1185">Reference proteome</keyword>
<name>A0A543ISX1_9ACTN</name>
<gene>
    <name evidence="3" type="ORF">FHX40_0329</name>
</gene>